<evidence type="ECO:0000256" key="1">
    <source>
        <dbReference type="ARBA" id="ARBA00009437"/>
    </source>
</evidence>
<dbReference type="SUPFAM" id="SSF46785">
    <property type="entry name" value="Winged helix' DNA-binding domain"/>
    <property type="match status" value="1"/>
</dbReference>
<organism evidence="6">
    <name type="scientific">uncultured Pleomorphomonas sp</name>
    <dbReference type="NCBI Taxonomy" id="442121"/>
    <lineage>
        <taxon>Bacteria</taxon>
        <taxon>Pseudomonadati</taxon>
        <taxon>Pseudomonadota</taxon>
        <taxon>Alphaproteobacteria</taxon>
        <taxon>Hyphomicrobiales</taxon>
        <taxon>Pleomorphomonadaceae</taxon>
        <taxon>Pleomorphomonas</taxon>
        <taxon>environmental samples</taxon>
    </lineage>
</organism>
<dbReference type="InterPro" id="IPR036390">
    <property type="entry name" value="WH_DNA-bd_sf"/>
</dbReference>
<dbReference type="InterPro" id="IPR058163">
    <property type="entry name" value="LysR-type_TF_proteobact-type"/>
</dbReference>
<proteinExistence type="inferred from homology"/>
<dbReference type="InterPro" id="IPR000847">
    <property type="entry name" value="LysR_HTH_N"/>
</dbReference>
<accession>A0A212L5A2</accession>
<dbReference type="InterPro" id="IPR036388">
    <property type="entry name" value="WH-like_DNA-bd_sf"/>
</dbReference>
<dbReference type="RefSeq" id="WP_288199349.1">
    <property type="nucleotide sequence ID" value="NZ_LT608334.1"/>
</dbReference>
<dbReference type="PANTHER" id="PTHR30537">
    <property type="entry name" value="HTH-TYPE TRANSCRIPTIONAL REGULATOR"/>
    <property type="match status" value="1"/>
</dbReference>
<evidence type="ECO:0000313" key="6">
    <source>
        <dbReference type="EMBL" id="SCM72754.1"/>
    </source>
</evidence>
<evidence type="ECO:0000259" key="5">
    <source>
        <dbReference type="PROSITE" id="PS50931"/>
    </source>
</evidence>
<dbReference type="PANTHER" id="PTHR30537:SF5">
    <property type="entry name" value="HTH-TYPE TRANSCRIPTIONAL ACTIVATOR TTDR-RELATED"/>
    <property type="match status" value="1"/>
</dbReference>
<protein>
    <submittedName>
        <fullName evidence="6">LysR family transcriptional regulator</fullName>
    </submittedName>
</protein>
<dbReference type="FunFam" id="1.10.10.10:FF:000001">
    <property type="entry name" value="LysR family transcriptional regulator"/>
    <property type="match status" value="1"/>
</dbReference>
<evidence type="ECO:0000256" key="2">
    <source>
        <dbReference type="ARBA" id="ARBA00023015"/>
    </source>
</evidence>
<reference evidence="6" key="1">
    <citation type="submission" date="2016-08" db="EMBL/GenBank/DDBJ databases">
        <authorList>
            <person name="Seilhamer J.J."/>
        </authorList>
    </citation>
    <scope>NUCLEOTIDE SEQUENCE</scope>
    <source>
        <strain evidence="6">86</strain>
    </source>
</reference>
<keyword evidence="4" id="KW-0804">Transcription</keyword>
<dbReference type="GO" id="GO:0003677">
    <property type="term" value="F:DNA binding"/>
    <property type="evidence" value="ECO:0007669"/>
    <property type="project" value="UniProtKB-KW"/>
</dbReference>
<comment type="similarity">
    <text evidence="1">Belongs to the LysR transcriptional regulatory family.</text>
</comment>
<dbReference type="SUPFAM" id="SSF53850">
    <property type="entry name" value="Periplasmic binding protein-like II"/>
    <property type="match status" value="1"/>
</dbReference>
<dbReference type="InterPro" id="IPR005119">
    <property type="entry name" value="LysR_subst-bd"/>
</dbReference>
<dbReference type="AlphaFoldDB" id="A0A212L5A2"/>
<keyword evidence="3" id="KW-0238">DNA-binding</keyword>
<dbReference type="EMBL" id="FMJD01000002">
    <property type="protein sequence ID" value="SCM72754.1"/>
    <property type="molecule type" value="Genomic_DNA"/>
</dbReference>
<evidence type="ECO:0000256" key="4">
    <source>
        <dbReference type="ARBA" id="ARBA00023163"/>
    </source>
</evidence>
<keyword evidence="2" id="KW-0805">Transcription regulation</keyword>
<dbReference type="Pfam" id="PF00126">
    <property type="entry name" value="HTH_1"/>
    <property type="match status" value="1"/>
</dbReference>
<feature type="domain" description="HTH lysR-type" evidence="5">
    <location>
        <begin position="13"/>
        <end position="62"/>
    </location>
</feature>
<name>A0A212L5A2_9HYPH</name>
<dbReference type="Gene3D" id="1.10.10.10">
    <property type="entry name" value="Winged helix-like DNA-binding domain superfamily/Winged helix DNA-binding domain"/>
    <property type="match status" value="1"/>
</dbReference>
<sequence length="304" mass="33322">MARTDLFDGISEFLTVVRRGSFRAAARELGVTPGAVSQAVQTLERRIGLPLLHRTTRHVALTEAGERFLAEVRPAADAIAGSLDTLANLSGRPSGTLRLLVHNIAAREVLAPVLPAFVAAYPDIAVDVVTDTKRHDLVGDGFDAGIRIGEFIDQDMLTVRVTPPFSWVVIGAPAYFAAHGRPATPDDLAYHSCLRFRLPDTGDLYRWEFEREGVAVTSDPPGQVTSDDSALLRALAVAGLGLTYSSSQNARRELADGRLETCLDDFAPARDALYLYYPKSSRMQPKLRVFIDTCLRQMREQSRD</sequence>
<dbReference type="Pfam" id="PF03466">
    <property type="entry name" value="LysR_substrate"/>
    <property type="match status" value="1"/>
</dbReference>
<dbReference type="PROSITE" id="PS50931">
    <property type="entry name" value="HTH_LYSR"/>
    <property type="match status" value="1"/>
</dbReference>
<dbReference type="Gene3D" id="3.40.190.290">
    <property type="match status" value="1"/>
</dbReference>
<dbReference type="GO" id="GO:0003700">
    <property type="term" value="F:DNA-binding transcription factor activity"/>
    <property type="evidence" value="ECO:0007669"/>
    <property type="project" value="InterPro"/>
</dbReference>
<gene>
    <name evidence="6" type="primary">ycaN</name>
    <name evidence="6" type="ORF">KL86PLE_100696</name>
</gene>
<evidence type="ECO:0000256" key="3">
    <source>
        <dbReference type="ARBA" id="ARBA00023125"/>
    </source>
</evidence>